<feature type="region of interest" description="Disordered" evidence="1">
    <location>
        <begin position="49"/>
        <end position="84"/>
    </location>
</feature>
<gene>
    <name evidence="2" type="ORF">THAOC_25993</name>
</gene>
<feature type="compositionally biased region" description="Polar residues" evidence="1">
    <location>
        <begin position="293"/>
        <end position="326"/>
    </location>
</feature>
<evidence type="ECO:0000256" key="1">
    <source>
        <dbReference type="SAM" id="MobiDB-lite"/>
    </source>
</evidence>
<reference evidence="2 3" key="1">
    <citation type="journal article" date="2012" name="Genome Biol.">
        <title>Genome and low-iron response of an oceanic diatom adapted to chronic iron limitation.</title>
        <authorList>
            <person name="Lommer M."/>
            <person name="Specht M."/>
            <person name="Roy A.S."/>
            <person name="Kraemer L."/>
            <person name="Andreson R."/>
            <person name="Gutowska M.A."/>
            <person name="Wolf J."/>
            <person name="Bergner S.V."/>
            <person name="Schilhabel M.B."/>
            <person name="Klostermeier U.C."/>
            <person name="Beiko R.G."/>
            <person name="Rosenstiel P."/>
            <person name="Hippler M."/>
            <person name="Laroche J."/>
        </authorList>
    </citation>
    <scope>NUCLEOTIDE SEQUENCE [LARGE SCALE GENOMIC DNA]</scope>
    <source>
        <strain evidence="2 3">CCMP1005</strain>
    </source>
</reference>
<proteinExistence type="predicted"/>
<dbReference type="Proteomes" id="UP000266841">
    <property type="component" value="Unassembled WGS sequence"/>
</dbReference>
<comment type="caution">
    <text evidence="2">The sequence shown here is derived from an EMBL/GenBank/DDBJ whole genome shotgun (WGS) entry which is preliminary data.</text>
</comment>
<dbReference type="EMBL" id="AGNL01035902">
    <property type="protein sequence ID" value="EJK54382.1"/>
    <property type="molecule type" value="Genomic_DNA"/>
</dbReference>
<evidence type="ECO:0000313" key="3">
    <source>
        <dbReference type="Proteomes" id="UP000266841"/>
    </source>
</evidence>
<feature type="region of interest" description="Disordered" evidence="1">
    <location>
        <begin position="204"/>
        <end position="266"/>
    </location>
</feature>
<feature type="compositionally biased region" description="Polar residues" evidence="1">
    <location>
        <begin position="63"/>
        <end position="73"/>
    </location>
</feature>
<evidence type="ECO:0000313" key="2">
    <source>
        <dbReference type="EMBL" id="EJK54382.1"/>
    </source>
</evidence>
<dbReference type="AlphaFoldDB" id="K0S680"/>
<keyword evidence="3" id="KW-1185">Reference proteome</keyword>
<feature type="region of interest" description="Disordered" evidence="1">
    <location>
        <begin position="293"/>
        <end position="330"/>
    </location>
</feature>
<feature type="compositionally biased region" description="Low complexity" evidence="1">
    <location>
        <begin position="218"/>
        <end position="227"/>
    </location>
</feature>
<sequence length="346" mass="37827">MLDGFHRGSRMYYWGLQMACLISKWFRKLCSLASLLNLNLFQNGKPPENLASSAREEACSQAKPGSSSATKQSPRQRQREQRRNQVRRLIFPIPSSSNLMSATCTTKQSRRLCRIGRTLIDDADEDPAQEEPSSGYDCGRDDLGLFMDICTSICSAPPAERLERCGGSGYAYSCNSVCTAETESSSSTASTILTQCVSNHSPPLSGVAGAHSRKTATSSCSVSSDSSLEVHMGETKEMPPSPLELQHPQLRPRSLTPPSSLNINGPYDEQLLSEITSSWPSIVESMSMGATESTFISRQQEGTARTEQSTSSTSDSCGTKNSATQSCEERWKEYRNRSIQGLQSVN</sequence>
<name>K0S680_THAOC</name>
<accession>K0S680</accession>
<protein>
    <submittedName>
        <fullName evidence="2">Uncharacterized protein</fullName>
    </submittedName>
</protein>
<organism evidence="2 3">
    <name type="scientific">Thalassiosira oceanica</name>
    <name type="common">Marine diatom</name>
    <dbReference type="NCBI Taxonomy" id="159749"/>
    <lineage>
        <taxon>Eukaryota</taxon>
        <taxon>Sar</taxon>
        <taxon>Stramenopiles</taxon>
        <taxon>Ochrophyta</taxon>
        <taxon>Bacillariophyta</taxon>
        <taxon>Coscinodiscophyceae</taxon>
        <taxon>Thalassiosirophycidae</taxon>
        <taxon>Thalassiosirales</taxon>
        <taxon>Thalassiosiraceae</taxon>
        <taxon>Thalassiosira</taxon>
    </lineage>
</organism>